<dbReference type="PANTHER" id="PTHR31704">
    <property type="entry name" value="MYB/SANT-LIKE DNA-BINDING DOMAIN PROTEIN-RELATED"/>
    <property type="match status" value="1"/>
</dbReference>
<protein>
    <recommendedName>
        <fullName evidence="2">Myb/SANT-like domain-containing protein</fullName>
    </recommendedName>
</protein>
<accession>A0AA35ZSN6</accession>
<evidence type="ECO:0000313" key="4">
    <source>
        <dbReference type="Proteomes" id="UP001177003"/>
    </source>
</evidence>
<feature type="domain" description="Myb/SANT-like" evidence="2">
    <location>
        <begin position="102"/>
        <end position="174"/>
    </location>
</feature>
<name>A0AA35ZSN6_LACSI</name>
<evidence type="ECO:0000313" key="3">
    <source>
        <dbReference type="EMBL" id="CAI9298163.1"/>
    </source>
</evidence>
<feature type="compositionally biased region" description="Polar residues" evidence="1">
    <location>
        <begin position="266"/>
        <end position="275"/>
    </location>
</feature>
<keyword evidence="4" id="KW-1185">Reference proteome</keyword>
<dbReference type="Pfam" id="PF12776">
    <property type="entry name" value="Myb_DNA-bind_3"/>
    <property type="match status" value="1"/>
</dbReference>
<feature type="compositionally biased region" description="Polar residues" evidence="1">
    <location>
        <begin position="97"/>
        <end position="110"/>
    </location>
</feature>
<gene>
    <name evidence="3" type="ORF">LSALG_LOCUS36940</name>
</gene>
<feature type="compositionally biased region" description="Acidic residues" evidence="1">
    <location>
        <begin position="236"/>
        <end position="245"/>
    </location>
</feature>
<evidence type="ECO:0000256" key="1">
    <source>
        <dbReference type="SAM" id="MobiDB-lite"/>
    </source>
</evidence>
<feature type="region of interest" description="Disordered" evidence="1">
    <location>
        <begin position="75"/>
        <end position="110"/>
    </location>
</feature>
<sequence>MMWALLRDMHVNYKYKNQVKIVIASMAIHNYIRKVGRFDEAFNRAQQESYNPFLLVLSAHVLSLASRPLDLQQTPVTPATCNTSYTGDLQHRRHRSTATPRSGRKPTSSFDKIGWENIQRRIKEKTGYNLEKKQQTNKWEDMKKDWKLYDRLMRLETGLGGTRSLVDAFPEWWEEKIKENKDYAKFRNTDLSIFDEKYAFLFRDSVAVGDQTMTPLQFQNNSNPNEENMEGKGDSDEINLDDDEPLFTSLHESSSSKRKRSISVSNNRPTKSKNSIYEEKVDALLDAISSKSTQTYPQNNLSPTIADCMAIVIKFPDFREGSNNFSQALFVFTKKQNREAFMFPTTDEAKMEFLKLLMK</sequence>
<dbReference type="Proteomes" id="UP001177003">
    <property type="component" value="Chromosome 8"/>
</dbReference>
<dbReference type="InterPro" id="IPR024752">
    <property type="entry name" value="Myb/SANT-like_dom"/>
</dbReference>
<feature type="compositionally biased region" description="Polar residues" evidence="1">
    <location>
        <begin position="215"/>
        <end position="226"/>
    </location>
</feature>
<dbReference type="AlphaFoldDB" id="A0AA35ZSN6"/>
<evidence type="ECO:0000259" key="2">
    <source>
        <dbReference type="Pfam" id="PF12776"/>
    </source>
</evidence>
<reference evidence="3" key="1">
    <citation type="submission" date="2023-04" db="EMBL/GenBank/DDBJ databases">
        <authorList>
            <person name="Vijverberg K."/>
            <person name="Xiong W."/>
            <person name="Schranz E."/>
        </authorList>
    </citation>
    <scope>NUCLEOTIDE SEQUENCE</scope>
</reference>
<feature type="region of interest" description="Disordered" evidence="1">
    <location>
        <begin position="215"/>
        <end position="275"/>
    </location>
</feature>
<proteinExistence type="predicted"/>
<organism evidence="3 4">
    <name type="scientific">Lactuca saligna</name>
    <name type="common">Willowleaf lettuce</name>
    <dbReference type="NCBI Taxonomy" id="75948"/>
    <lineage>
        <taxon>Eukaryota</taxon>
        <taxon>Viridiplantae</taxon>
        <taxon>Streptophyta</taxon>
        <taxon>Embryophyta</taxon>
        <taxon>Tracheophyta</taxon>
        <taxon>Spermatophyta</taxon>
        <taxon>Magnoliopsida</taxon>
        <taxon>eudicotyledons</taxon>
        <taxon>Gunneridae</taxon>
        <taxon>Pentapetalae</taxon>
        <taxon>asterids</taxon>
        <taxon>campanulids</taxon>
        <taxon>Asterales</taxon>
        <taxon>Asteraceae</taxon>
        <taxon>Cichorioideae</taxon>
        <taxon>Cichorieae</taxon>
        <taxon>Lactucinae</taxon>
        <taxon>Lactuca</taxon>
    </lineage>
</organism>
<dbReference type="EMBL" id="OX465084">
    <property type="protein sequence ID" value="CAI9298163.1"/>
    <property type="molecule type" value="Genomic_DNA"/>
</dbReference>
<dbReference type="PANTHER" id="PTHR31704:SF37">
    <property type="entry name" value="HEAT SHOCK PROTEIN"/>
    <property type="match status" value="1"/>
</dbReference>
<feature type="compositionally biased region" description="Polar residues" evidence="1">
    <location>
        <begin position="75"/>
        <end position="87"/>
    </location>
</feature>